<evidence type="ECO:0000256" key="3">
    <source>
        <dbReference type="ARBA" id="ARBA00022475"/>
    </source>
</evidence>
<evidence type="ECO:0000313" key="8">
    <source>
        <dbReference type="EMBL" id="MFB9524342.1"/>
    </source>
</evidence>
<sequence>MGTRVCGLNRSFGVRELVLCEGAVAVAAAGAAGGPAWTVPGVAAGAAGVSLVVLRRGGRSVFGWLAVAAAFRARRRRGDSACAGLDRYAYERRRGPAGAREVGMVGDGTFLTAVVRVEVSDAGLRPADGAAELPWDLLAGALEVDDVVLASAQVVQQVRGAAAGTAAVRGAGAAGGTRAGGGAPVVRATWVALRLEPELCPEAVAARGGGPGGAQRCLVRAADQVASRLTEVHGLRATVLDQPGLDSALGAARCGGPGLAVGGEESVRAWCGEGRAHTVYAFGGDPRDAVALAAALPGEAAVAATVSLTLRHRRARGVVGGVGVRRAGAEGHVRVTCAEESELDRVREELARGFRAARLDLVRMDREQLPGLRATLPLGGGW</sequence>
<dbReference type="NCBIfam" id="TIGR03923">
    <property type="entry name" value="T7SS_EccE"/>
    <property type="match status" value="1"/>
</dbReference>
<feature type="domain" description="Type VII secretion system protein EccE" evidence="7">
    <location>
        <begin position="183"/>
        <end position="281"/>
    </location>
</feature>
<comment type="similarity">
    <text evidence="2">Belongs to the EccE family.</text>
</comment>
<reference evidence="8 9" key="1">
    <citation type="submission" date="2024-09" db="EMBL/GenBank/DDBJ databases">
        <authorList>
            <person name="Sun Q."/>
            <person name="Mori K."/>
        </authorList>
    </citation>
    <scope>NUCLEOTIDE SEQUENCE [LARGE SCALE GENOMIC DNA]</scope>
    <source>
        <strain evidence="8 9">JCM 4362</strain>
    </source>
</reference>
<dbReference type="InterPro" id="IPR021368">
    <property type="entry name" value="T7SS_EccE"/>
</dbReference>
<organism evidence="8 9">
    <name type="scientific">Streptomyces cremeus</name>
    <dbReference type="NCBI Taxonomy" id="66881"/>
    <lineage>
        <taxon>Bacteria</taxon>
        <taxon>Bacillati</taxon>
        <taxon>Actinomycetota</taxon>
        <taxon>Actinomycetes</taxon>
        <taxon>Kitasatosporales</taxon>
        <taxon>Streptomycetaceae</taxon>
        <taxon>Streptomyces</taxon>
    </lineage>
</organism>
<evidence type="ECO:0000256" key="5">
    <source>
        <dbReference type="ARBA" id="ARBA00022989"/>
    </source>
</evidence>
<dbReference type="Pfam" id="PF11203">
    <property type="entry name" value="EccE"/>
    <property type="match status" value="1"/>
</dbReference>
<dbReference type="RefSeq" id="WP_345220144.1">
    <property type="nucleotide sequence ID" value="NZ_BAAAXE010000011.1"/>
</dbReference>
<dbReference type="Proteomes" id="UP001589718">
    <property type="component" value="Unassembled WGS sequence"/>
</dbReference>
<gene>
    <name evidence="8" type="primary">eccE</name>
    <name evidence="8" type="ORF">ACFFTU_30840</name>
</gene>
<evidence type="ECO:0000256" key="6">
    <source>
        <dbReference type="ARBA" id="ARBA00023136"/>
    </source>
</evidence>
<evidence type="ECO:0000256" key="4">
    <source>
        <dbReference type="ARBA" id="ARBA00022692"/>
    </source>
</evidence>
<keyword evidence="3" id="KW-1003">Cell membrane</keyword>
<evidence type="ECO:0000259" key="7">
    <source>
        <dbReference type="Pfam" id="PF11203"/>
    </source>
</evidence>
<name>A0ABV5PMA0_STRCM</name>
<evidence type="ECO:0000256" key="2">
    <source>
        <dbReference type="ARBA" id="ARBA00007759"/>
    </source>
</evidence>
<keyword evidence="5" id="KW-1133">Transmembrane helix</keyword>
<evidence type="ECO:0000256" key="1">
    <source>
        <dbReference type="ARBA" id="ARBA00004236"/>
    </source>
</evidence>
<accession>A0ABV5PMA0</accession>
<comment type="caution">
    <text evidence="8">The sequence shown here is derived from an EMBL/GenBank/DDBJ whole genome shotgun (WGS) entry which is preliminary data.</text>
</comment>
<dbReference type="InterPro" id="IPR050051">
    <property type="entry name" value="EccE_dom"/>
</dbReference>
<protein>
    <submittedName>
        <fullName evidence="8">Type VII secretion protein EccE</fullName>
    </submittedName>
</protein>
<keyword evidence="6" id="KW-0472">Membrane</keyword>
<keyword evidence="9" id="KW-1185">Reference proteome</keyword>
<evidence type="ECO:0000313" key="9">
    <source>
        <dbReference type="Proteomes" id="UP001589718"/>
    </source>
</evidence>
<keyword evidence="4" id="KW-0812">Transmembrane</keyword>
<proteinExistence type="inferred from homology"/>
<dbReference type="EMBL" id="JBHMCR010000021">
    <property type="protein sequence ID" value="MFB9524342.1"/>
    <property type="molecule type" value="Genomic_DNA"/>
</dbReference>
<comment type="subcellular location">
    <subcellularLocation>
        <location evidence="1">Cell membrane</location>
    </subcellularLocation>
</comment>